<evidence type="ECO:0000256" key="1">
    <source>
        <dbReference type="SAM" id="MobiDB-lite"/>
    </source>
</evidence>
<proteinExistence type="predicted"/>
<feature type="region of interest" description="Disordered" evidence="1">
    <location>
        <begin position="1"/>
        <end position="22"/>
    </location>
</feature>
<evidence type="ECO:0000313" key="2">
    <source>
        <dbReference type="EMBL" id="MBX73953.1"/>
    </source>
</evidence>
<sequence>MKKVKRGKIQKGIQRRAIAQLP</sequence>
<reference evidence="2" key="1">
    <citation type="submission" date="2018-02" db="EMBL/GenBank/DDBJ databases">
        <title>Rhizophora mucronata_Transcriptome.</title>
        <authorList>
            <person name="Meera S.P."/>
            <person name="Sreeshan A."/>
            <person name="Augustine A."/>
        </authorList>
    </citation>
    <scope>NUCLEOTIDE SEQUENCE</scope>
    <source>
        <tissue evidence="2">Leaf</tissue>
    </source>
</reference>
<name>A0A2P2R402_RHIMU</name>
<accession>A0A2P2R402</accession>
<dbReference type="EMBL" id="GGEC01093469">
    <property type="protein sequence ID" value="MBX73953.1"/>
    <property type="molecule type" value="Transcribed_RNA"/>
</dbReference>
<dbReference type="AlphaFoldDB" id="A0A2P2R402"/>
<organism evidence="2">
    <name type="scientific">Rhizophora mucronata</name>
    <name type="common">Asiatic mangrove</name>
    <dbReference type="NCBI Taxonomy" id="61149"/>
    <lineage>
        <taxon>Eukaryota</taxon>
        <taxon>Viridiplantae</taxon>
        <taxon>Streptophyta</taxon>
        <taxon>Embryophyta</taxon>
        <taxon>Tracheophyta</taxon>
        <taxon>Spermatophyta</taxon>
        <taxon>Magnoliopsida</taxon>
        <taxon>eudicotyledons</taxon>
        <taxon>Gunneridae</taxon>
        <taxon>Pentapetalae</taxon>
        <taxon>rosids</taxon>
        <taxon>fabids</taxon>
        <taxon>Malpighiales</taxon>
        <taxon>Rhizophoraceae</taxon>
        <taxon>Rhizophora</taxon>
    </lineage>
</organism>
<protein>
    <submittedName>
        <fullName evidence="2">Uncharacterized protein</fullName>
    </submittedName>
</protein>